<dbReference type="FunFam" id="3.10.10.10:FF:000003">
    <property type="entry name" value="Retrovirus-related Pol polyprotein from transposon 297-like Protein"/>
    <property type="match status" value="1"/>
</dbReference>
<name>A0A4Y2CX74_ARAVE</name>
<dbReference type="InterPro" id="IPR000477">
    <property type="entry name" value="RT_dom"/>
</dbReference>
<reference evidence="2 3" key="1">
    <citation type="journal article" date="2019" name="Sci. Rep.">
        <title>Orb-weaving spider Araneus ventricosus genome elucidates the spidroin gene catalogue.</title>
        <authorList>
            <person name="Kono N."/>
            <person name="Nakamura H."/>
            <person name="Ohtoshi R."/>
            <person name="Moran D.A.P."/>
            <person name="Shinohara A."/>
            <person name="Yoshida Y."/>
            <person name="Fujiwara M."/>
            <person name="Mori M."/>
            <person name="Tomita M."/>
            <person name="Arakawa K."/>
        </authorList>
    </citation>
    <scope>NUCLEOTIDE SEQUENCE [LARGE SCALE GENOMIC DNA]</scope>
</reference>
<dbReference type="SUPFAM" id="SSF56672">
    <property type="entry name" value="DNA/RNA polymerases"/>
    <property type="match status" value="1"/>
</dbReference>
<comment type="caution">
    <text evidence="2">The sequence shown here is derived from an EMBL/GenBank/DDBJ whole genome shotgun (WGS) entry which is preliminary data.</text>
</comment>
<accession>A0A4Y2CX74</accession>
<dbReference type="CDD" id="cd05481">
    <property type="entry name" value="retropepsin_like_LTR_1"/>
    <property type="match status" value="1"/>
</dbReference>
<feature type="domain" description="Reverse transcriptase" evidence="1">
    <location>
        <begin position="282"/>
        <end position="454"/>
    </location>
</feature>
<evidence type="ECO:0000313" key="3">
    <source>
        <dbReference type="Proteomes" id="UP000499080"/>
    </source>
</evidence>
<proteinExistence type="predicted"/>
<dbReference type="InterPro" id="IPR043128">
    <property type="entry name" value="Rev_trsase/Diguanyl_cyclase"/>
</dbReference>
<dbReference type="Gene3D" id="3.10.10.10">
    <property type="entry name" value="HIV Type 1 Reverse Transcriptase, subunit A, domain 1"/>
    <property type="match status" value="1"/>
</dbReference>
<evidence type="ECO:0000313" key="2">
    <source>
        <dbReference type="EMBL" id="GBM08983.1"/>
    </source>
</evidence>
<dbReference type="Gene3D" id="2.40.70.10">
    <property type="entry name" value="Acid Proteases"/>
    <property type="match status" value="1"/>
</dbReference>
<dbReference type="Proteomes" id="UP000499080">
    <property type="component" value="Unassembled WGS sequence"/>
</dbReference>
<gene>
    <name evidence="2" type="primary">K02A2.6_435</name>
    <name evidence="2" type="ORF">AVEN_90387_1</name>
</gene>
<dbReference type="EMBL" id="BGPR01164752">
    <property type="protein sequence ID" value="GBM08983.1"/>
    <property type="molecule type" value="Genomic_DNA"/>
</dbReference>
<dbReference type="PANTHER" id="PTHR37984">
    <property type="entry name" value="PROTEIN CBG26694"/>
    <property type="match status" value="1"/>
</dbReference>
<dbReference type="Pfam" id="PF00078">
    <property type="entry name" value="RVT_1"/>
    <property type="match status" value="1"/>
</dbReference>
<dbReference type="PANTHER" id="PTHR37984:SF9">
    <property type="entry name" value="INTEGRASE CATALYTIC DOMAIN-CONTAINING PROTEIN"/>
    <property type="match status" value="1"/>
</dbReference>
<dbReference type="SUPFAM" id="SSF50630">
    <property type="entry name" value="Acid proteases"/>
    <property type="match status" value="1"/>
</dbReference>
<dbReference type="CDD" id="cd01647">
    <property type="entry name" value="RT_LTR"/>
    <property type="match status" value="1"/>
</dbReference>
<dbReference type="Gene3D" id="3.30.70.270">
    <property type="match status" value="1"/>
</dbReference>
<dbReference type="PROSITE" id="PS50878">
    <property type="entry name" value="RT_POL"/>
    <property type="match status" value="1"/>
</dbReference>
<dbReference type="InterPro" id="IPR021109">
    <property type="entry name" value="Peptidase_aspartic_dom_sf"/>
</dbReference>
<dbReference type="AlphaFoldDB" id="A0A4Y2CX74"/>
<protein>
    <submittedName>
        <fullName evidence="2">Uncharacterized protein K02A2.6</fullName>
    </submittedName>
</protein>
<organism evidence="2 3">
    <name type="scientific">Araneus ventricosus</name>
    <name type="common">Orbweaver spider</name>
    <name type="synonym">Epeira ventricosa</name>
    <dbReference type="NCBI Taxonomy" id="182803"/>
    <lineage>
        <taxon>Eukaryota</taxon>
        <taxon>Metazoa</taxon>
        <taxon>Ecdysozoa</taxon>
        <taxon>Arthropoda</taxon>
        <taxon>Chelicerata</taxon>
        <taxon>Arachnida</taxon>
        <taxon>Araneae</taxon>
        <taxon>Araneomorphae</taxon>
        <taxon>Entelegynae</taxon>
        <taxon>Araneoidea</taxon>
        <taxon>Araneidae</taxon>
        <taxon>Araneus</taxon>
    </lineage>
</organism>
<keyword evidence="3" id="KW-1185">Reference proteome</keyword>
<evidence type="ECO:0000259" key="1">
    <source>
        <dbReference type="PROSITE" id="PS50878"/>
    </source>
</evidence>
<dbReference type="OrthoDB" id="6437448at2759"/>
<dbReference type="InterPro" id="IPR050951">
    <property type="entry name" value="Retrovirus_Pol_polyprotein"/>
</dbReference>
<dbReference type="GO" id="GO:0071897">
    <property type="term" value="P:DNA biosynthetic process"/>
    <property type="evidence" value="ECO:0007669"/>
    <property type="project" value="UniProtKB-ARBA"/>
</dbReference>
<dbReference type="InterPro" id="IPR043502">
    <property type="entry name" value="DNA/RNA_pol_sf"/>
</dbReference>
<sequence>MTHNETVVNSVKGKATLNTSPNINKRGKIKTRVSHEEEKGNKLGKRKCSKCNTIHAFRKCPAFGKYCHKCYKLNHFATVCRNKKINQVDNAVNAENYEIESNEIKLDSVVDGINSQWKENICINKMKIPCKIDTGAEVNILPLSKFNIVKRKEVIMKTNKSLKSYTGHSLNVLGTCEFLCTYGDKAEVLEFYIVKQNSSVLIGLDSSEKLGFVNRSKLISVIENVDFLKMYNDVFTGTLGKLVYTYDIKLADNAVPRISAPRVIPVSLKAKVKAEIDKMVTNGVLEKVTEPTEWVHPIVVVQKPNKEVRICMDPRGLNKYIKREHYPIPTHQSLFSELEAAKYFSLLVAFCSFLHIPLTEESSKLCTIATPFGRYQFCRLPYGLTSSPKVYQKIIENIFNGINGILIYIDDILVYGKTQEEHDAKLKSVLDRARKHGLKLSKDKLKLEWNLLNI</sequence>